<dbReference type="SUPFAM" id="SSF88633">
    <property type="entry name" value="Positive stranded ssRNA viruses"/>
    <property type="match status" value="3"/>
</dbReference>
<keyword evidence="4" id="KW-0167">Capsid protein</keyword>
<feature type="compositionally biased region" description="Polar residues" evidence="15">
    <location>
        <begin position="151"/>
        <end position="181"/>
    </location>
</feature>
<dbReference type="InterPro" id="IPR007094">
    <property type="entry name" value="RNA-dir_pol_PSvirus"/>
</dbReference>
<evidence type="ECO:0000256" key="8">
    <source>
        <dbReference type="ARBA" id="ARBA00022741"/>
    </source>
</evidence>
<dbReference type="GO" id="GO:0008270">
    <property type="term" value="F:zinc ion binding"/>
    <property type="evidence" value="ECO:0007669"/>
    <property type="project" value="UniProtKB-KW"/>
</dbReference>
<dbReference type="Pfam" id="PF00680">
    <property type="entry name" value="RdRP_1"/>
    <property type="match status" value="1"/>
</dbReference>
<dbReference type="InterPro" id="IPR033703">
    <property type="entry name" value="Rhv-like"/>
</dbReference>
<evidence type="ECO:0000256" key="1">
    <source>
        <dbReference type="ARBA" id="ARBA00004328"/>
    </source>
</evidence>
<evidence type="ECO:0000256" key="13">
    <source>
        <dbReference type="ARBA" id="ARBA00022953"/>
    </source>
</evidence>
<evidence type="ECO:0000256" key="15">
    <source>
        <dbReference type="SAM" id="MobiDB-lite"/>
    </source>
</evidence>
<dbReference type="CDD" id="cd00205">
    <property type="entry name" value="rhv_like"/>
    <property type="match status" value="2"/>
</dbReference>
<accession>A0A2U8JQ95</accession>
<dbReference type="PROSITE" id="PS50089">
    <property type="entry name" value="ZF_RING_2"/>
    <property type="match status" value="1"/>
</dbReference>
<evidence type="ECO:0000256" key="4">
    <source>
        <dbReference type="ARBA" id="ARBA00022561"/>
    </source>
</evidence>
<proteinExistence type="predicted"/>
<keyword evidence="5" id="KW-0645">Protease</keyword>
<keyword evidence="13" id="KW-0693">Viral RNA replication</keyword>
<dbReference type="InterPro" id="IPR000605">
    <property type="entry name" value="Helicase_SF3_ssDNA/RNA_vir"/>
</dbReference>
<keyword evidence="10" id="KW-0788">Thiol protease</keyword>
<evidence type="ECO:0000256" key="9">
    <source>
        <dbReference type="ARBA" id="ARBA00022801"/>
    </source>
</evidence>
<dbReference type="Pfam" id="PF00910">
    <property type="entry name" value="RNA_helicase"/>
    <property type="match status" value="1"/>
</dbReference>
<keyword evidence="16" id="KW-0472">Membrane</keyword>
<evidence type="ECO:0000259" key="19">
    <source>
        <dbReference type="PROSITE" id="PS51218"/>
    </source>
</evidence>
<comment type="subcellular location">
    <subcellularLocation>
        <location evidence="1">Virion</location>
    </subcellularLocation>
</comment>
<dbReference type="PROSITE" id="PS50507">
    <property type="entry name" value="RDRP_SSRNA_POS"/>
    <property type="match status" value="1"/>
</dbReference>
<sequence length="2859" mass="320036">MLCPEYMLPPIIPDDDENLNGVRTLGDRKRGSSAAKTRSTILVDLSNRLSGLITSRNEVFNKVASYTDLYNSWMHGVYSFTEETRTLQHVDGEGRRIWSVFRKLSFLSSDGTLVFRSHQHGQVLKLVLENCHRELLSQVFVPDAQADSAPSKESVQGDATQSSDQDSNTIITRDQQQTVSESGPVPERSVIGVASSEPTQNFSALVGRWMPLSKIVVMVDNPRDTLLASYYLPEVVLTDQAKCAPNTVPFESFVYGHYHFAMKFVVNANKFHCGKVVVSVKFDSYQSDDVNSGFQAHLSRKHVILDLSANNEGTLDIPFRYHRAFVRNQTHATASKAVRPGKYATVYVSILSPLRTGAAGANDIDIRPFYMIKEAHFAGMSYKVALTQMDIVGDLASALPTKSLKSLISGVEQSLDQLGKSVNQDKPTRVDALIVVPRPRLHFPSGKGISDASPLRMNPTALTSFKDIKGYSDDPKTTLDIARIWGLRSSFVWSATGVEGSELFNSVLDPMSRSYSSTYDGQPTPLEYVCSFYQFWSGPIELRFDFVSNSFHTGAVIISAEFNRTSDDTDECQSHSTYTKTFHLGDQKSVDFRVPYIYDTVMRRSTTLPFCPVFTVASSDAIRVSAVAVRPEAKMRVKVRVLNALRPVASAPQEIDVLVFMRAAPTFALHGLCQSNFMDSRDIVPIDSFPSDAYLATSKSKRSTPTGPYTEDDIAQGKHIPASRRYLPATVRNKWNEYRADKLGQSGSAWVQMDSGAKEDMDSTDNFAVGVSSFGVQSVDSQVGIKDILRRPTLLLNNTSTDASVTGFFIPLMPPSRMFQYKPDEPSKETAFNSLLGMTPQAAIMNLFRFWRGAMRYTIIVHKASGTPVYVTHIPHAGTRLFGNLTTNGTANGKVPIYGSGLSTEIIIPVVNPTLCVEVPFDSENNWALTFDEDAQRNYSWRDKGDQTSGQLVISSLEPIKFSVFWSAADDFEVANFYGIPRCISRQWDYELSDEHARVQMDPNDVVDEGEPTYHYGSGFRTSNVSTAVGALWRGVKEAGRVVTPKRVVDTAICAIPYVGPAYTTARVLDGAGEVINVVKERVDTTATKLDVTMDKVANAFGTTMDNLAAMIQKTVDQLVSGASIMANLASHIYDVILDVLIAWIDKSWTAIGVGIIRFMGKALGCQAVSGLLSYATQIGEVLEQRMQPQLPNAQAPPRTPSDESTLVGILGGLVGTLLNVQINRLKYASFSWGILDRLTSSSGVSYLCGVLRFVQSVFDLLKSMILEALGYVSPEAQALKLLSGASPILERFVTDAQMVTSEANASMVHDPNFRTLFWKTVLQAYQIQRVLTTVPTSHASPILGRLCADVIKAGNDKYVDISASPVRYEPFVICLEGPPGIGKSEVTEALVDKMLDAIGLPMRGAENVYYRMPASKYWSGFRSQKAIVYDDWANITDPVSMTQQLMELYQLKSTAIFVPEMAHLEEKKTRGNPLIVVLVCNSAFPRSSVSSCVHTPEAVFRRRDLVLKVTKSPQFEGVHPRDMSEEEQIHFSHLNFQKYADATNSQSLLPTKVDFETSAEYIAGKFRKWHEQEKVKVRRRMNKIQGMFGAMDIDQLRLEDPFELFYSVNNNVADLEDYNQNAFLPSEILAAEVKRISEAIGAYQRAEQPPVVVEEPTNPFDVAEAQMDWGTFGLVLSGMASSRFCLKTILGTSKVILGKWVNALMPENERAECPVCYQQNPIYYRCNAGHPVCKSCMDRAEELDAPIDTCPTCRSEDFSEWRDEQKFAAMTVYWRWALYAGLGTLDMIKGLRRLLGGGFAFVITTVLRFSSVFVLHYGFGVSLCKLADYVFVGNVVDNIDVIIHLMIAAWPLRNMPIFQNDPFGDAEETGESSRQVVPSPMSMFDPVVEREKIDDIHLVRNNHPVCLHHFLKNHAHHATYKSGIFKILDGTHSVDVPEELCVSGCAFSTADELYSWYSEYVEFHRPALTNHLLGFAQAPRLRRLHMESVPRVLRPAWMLMDPHIDNEIRFIRQSTSWWDYLPSSWSGYIALISALAGVAYVVKSLVGMWSVFGQPAVQAVEYDQGQTRHLRQTTRALQREPGRSYFQAEQETPSLESVVKKYVASNYITLELTKEGQSRKLLNGVGLYNRVALLPRHYVRFVANLIQDGYICRVGQSLFPHTLHFYTYSPSDFVESPTTDLALFYLPASFGMFKDIRKFFCTDDDLTHNINSCGSILVPPGSRNPVLKDQPIIINRVKPSQTIINVDGTAMEINDVLAYDFSLPGACGSLVFLDRSQRPLVAMHVAGMQGGITSEGYGVVVTKESLMLEDKPVVSQMDDFQGVSLEQANMVIPESNVVYLGALPPDQRVFIPRKSKIRPSMIQGKNGLVPLTEPCILDKTDSRYSFDETPLSAGVKKHGRLTKDFPTRKLEEVESAMWDMLFAKLRPAVVQPYRFSPEEACIGIPGMDYYDPIILNTSAGFPYVCGGEKTKGDYIQFERDELERPIKAHIDDRVWKVMLEKEELRKRGIVPITPFIDTLKDERRKPPKVRSFGGTRVFCNPPVDFVIQSRQNYLHLCAASMKYRFEQKHAVGINIHGEEWTILARRLLDKGNNICTLDYENFGPGFNAGVAERVLNLFKKWTLLNVEGVDEMELASINCELNYSVHICSNTVYYQKAGSPSGAPITTIINTYVNLFYIFLAWLYLVAPSLKGREETVWEIFCDAVEIFAYGDDVIMSVSDEFINIFNSKTISDFLSEFNIVSTDASKSSQIVPFTQLSEASFLKCNFRVHDRFPELFLSQLDWTSVNDCTQWVWECADYRLATYENCKMALLLAHGHGPFRFQQFKDQINYALSRVGIKTLVLSWEEIDSTYFPERYI</sequence>
<evidence type="ECO:0000256" key="5">
    <source>
        <dbReference type="ARBA" id="ARBA00022670"/>
    </source>
</evidence>
<name>A0A2U8JQ95_9VIRU</name>
<dbReference type="GO" id="GO:0003724">
    <property type="term" value="F:RNA helicase activity"/>
    <property type="evidence" value="ECO:0007669"/>
    <property type="project" value="InterPro"/>
</dbReference>
<dbReference type="SUPFAM" id="SSF50494">
    <property type="entry name" value="Trypsin-like serine proteases"/>
    <property type="match status" value="1"/>
</dbReference>
<evidence type="ECO:0000256" key="11">
    <source>
        <dbReference type="ARBA" id="ARBA00022840"/>
    </source>
</evidence>
<keyword evidence="14" id="KW-0862">Zinc</keyword>
<dbReference type="GO" id="GO:0039694">
    <property type="term" value="P:viral RNA genome replication"/>
    <property type="evidence" value="ECO:0007669"/>
    <property type="project" value="InterPro"/>
</dbReference>
<evidence type="ECO:0000259" key="18">
    <source>
        <dbReference type="PROSITE" id="PS50507"/>
    </source>
</evidence>
<evidence type="ECO:0000256" key="14">
    <source>
        <dbReference type="PROSITE-ProRule" id="PRU00175"/>
    </source>
</evidence>
<evidence type="ECO:0000313" key="20">
    <source>
        <dbReference type="EMBL" id="AWK77861.1"/>
    </source>
</evidence>
<keyword evidence="16" id="KW-1133">Transmembrane helix</keyword>
<evidence type="ECO:0000256" key="12">
    <source>
        <dbReference type="ARBA" id="ARBA00022844"/>
    </source>
</evidence>
<keyword evidence="6" id="KW-0808">Transferase</keyword>
<dbReference type="GO" id="GO:0008234">
    <property type="term" value="F:cysteine-type peptidase activity"/>
    <property type="evidence" value="ECO:0007669"/>
    <property type="project" value="UniProtKB-KW"/>
</dbReference>
<evidence type="ECO:0000256" key="16">
    <source>
        <dbReference type="SAM" id="Phobius"/>
    </source>
</evidence>
<protein>
    <recommendedName>
        <fullName evidence="2">Genome polyprotein</fullName>
    </recommendedName>
</protein>
<evidence type="ECO:0000259" key="17">
    <source>
        <dbReference type="PROSITE" id="PS50089"/>
    </source>
</evidence>
<dbReference type="Gene3D" id="3.30.70.270">
    <property type="match status" value="1"/>
</dbReference>
<dbReference type="GO" id="GO:0003968">
    <property type="term" value="F:RNA-directed RNA polymerase activity"/>
    <property type="evidence" value="ECO:0007669"/>
    <property type="project" value="UniProtKB-KW"/>
</dbReference>
<dbReference type="PROSITE" id="PS51218">
    <property type="entry name" value="SF3_HELICASE_2"/>
    <property type="match status" value="1"/>
</dbReference>
<keyword evidence="8" id="KW-0547">Nucleotide-binding</keyword>
<organism evidence="20">
    <name type="scientific">Bundaberg bee virus 5</name>
    <dbReference type="NCBI Taxonomy" id="2201288"/>
    <lineage>
        <taxon>Viruses</taxon>
        <taxon>Riboviria</taxon>
        <taxon>Orthornavirae</taxon>
        <taxon>Pisuviricota</taxon>
        <taxon>Pisoniviricetes</taxon>
        <taxon>Picornavirales</taxon>
    </lineage>
</organism>
<dbReference type="SUPFAM" id="SSF57850">
    <property type="entry name" value="RING/U-box"/>
    <property type="match status" value="1"/>
</dbReference>
<evidence type="ECO:0000256" key="7">
    <source>
        <dbReference type="ARBA" id="ARBA00022695"/>
    </source>
</evidence>
<keyword evidence="9" id="KW-0378">Hydrolase</keyword>
<dbReference type="InterPro" id="IPR001841">
    <property type="entry name" value="Znf_RING"/>
</dbReference>
<dbReference type="CDD" id="cd23169">
    <property type="entry name" value="ps-ssRNAv-Picornavirales"/>
    <property type="match status" value="1"/>
</dbReference>
<keyword evidence="16" id="KW-0812">Transmembrane</keyword>
<reference evidence="20" key="2">
    <citation type="submission" date="2018-02" db="EMBL/GenBank/DDBJ databases">
        <authorList>
            <person name="Anderson D."/>
            <person name="Durr P."/>
        </authorList>
    </citation>
    <scope>NUCLEOTIDE SEQUENCE</scope>
    <source>
        <strain evidence="20">QLD-13</strain>
    </source>
</reference>
<keyword evidence="11" id="KW-0067">ATP-binding</keyword>
<feature type="region of interest" description="Disordered" evidence="15">
    <location>
        <begin position="147"/>
        <end position="187"/>
    </location>
</feature>
<dbReference type="InterPro" id="IPR014759">
    <property type="entry name" value="Helicase_SF3_ssRNA_vir"/>
</dbReference>
<dbReference type="GO" id="GO:0019028">
    <property type="term" value="C:viral capsid"/>
    <property type="evidence" value="ECO:0007669"/>
    <property type="project" value="UniProtKB-KW"/>
</dbReference>
<dbReference type="InterPro" id="IPR043128">
    <property type="entry name" value="Rev_trsase/Diguanyl_cyclase"/>
</dbReference>
<dbReference type="GO" id="GO:0005524">
    <property type="term" value="F:ATP binding"/>
    <property type="evidence" value="ECO:0007669"/>
    <property type="project" value="UniProtKB-KW"/>
</dbReference>
<evidence type="ECO:0000256" key="3">
    <source>
        <dbReference type="ARBA" id="ARBA00022484"/>
    </source>
</evidence>
<dbReference type="InterPro" id="IPR043502">
    <property type="entry name" value="DNA/RNA_pol_sf"/>
</dbReference>
<feature type="transmembrane region" description="Helical" evidence="16">
    <location>
        <begin position="1795"/>
        <end position="1818"/>
    </location>
</feature>
<evidence type="ECO:0000256" key="10">
    <source>
        <dbReference type="ARBA" id="ARBA00022807"/>
    </source>
</evidence>
<dbReference type="EMBL" id="MG995706">
    <property type="protein sequence ID" value="AWK77861.1"/>
    <property type="molecule type" value="Genomic_RNA"/>
</dbReference>
<dbReference type="SUPFAM" id="SSF56672">
    <property type="entry name" value="DNA/RNA polymerases"/>
    <property type="match status" value="1"/>
</dbReference>
<dbReference type="GO" id="GO:0006508">
    <property type="term" value="P:proteolysis"/>
    <property type="evidence" value="ECO:0007669"/>
    <property type="project" value="UniProtKB-KW"/>
</dbReference>
<feature type="transmembrane region" description="Helical" evidence="16">
    <location>
        <begin position="1830"/>
        <end position="1851"/>
    </location>
</feature>
<dbReference type="GO" id="GO:0003723">
    <property type="term" value="F:RNA binding"/>
    <property type="evidence" value="ECO:0007669"/>
    <property type="project" value="InterPro"/>
</dbReference>
<dbReference type="InterPro" id="IPR009003">
    <property type="entry name" value="Peptidase_S1_PA"/>
</dbReference>
<dbReference type="Gene3D" id="2.60.120.20">
    <property type="match status" value="3"/>
</dbReference>
<dbReference type="InterPro" id="IPR001205">
    <property type="entry name" value="RNA-dir_pol_C"/>
</dbReference>
<keyword evidence="12" id="KW-0946">Virion</keyword>
<keyword evidence="7" id="KW-0548">Nucleotidyltransferase</keyword>
<keyword evidence="3" id="KW-0696">RNA-directed RNA polymerase</keyword>
<keyword evidence="14" id="KW-0863">Zinc-finger</keyword>
<feature type="domain" description="RdRp catalytic" evidence="18">
    <location>
        <begin position="2593"/>
        <end position="2727"/>
    </location>
</feature>
<evidence type="ECO:0000256" key="6">
    <source>
        <dbReference type="ARBA" id="ARBA00022679"/>
    </source>
</evidence>
<feature type="domain" description="RING-type" evidence="17">
    <location>
        <begin position="1714"/>
        <end position="1755"/>
    </location>
</feature>
<reference evidence="20" key="1">
    <citation type="journal article" date="2018" name="J. Gen. Virol.">
        <title>Metagenomic analysis of Varroa-free Australian honey bees (Apis mellifera) shows a diverse Picornavirales virome.</title>
        <authorList>
            <person name="Roberts J.M."/>
            <person name="Anderson D.L."/>
            <person name="Durr P.A."/>
        </authorList>
    </citation>
    <scope>NUCLEOTIDE SEQUENCE</scope>
    <source>
        <strain evidence="20">QLD-13</strain>
    </source>
</reference>
<keyword evidence="14" id="KW-0479">Metal-binding</keyword>
<feature type="domain" description="SF3 helicase" evidence="19">
    <location>
        <begin position="1350"/>
        <end position="1523"/>
    </location>
</feature>
<dbReference type="GO" id="GO:0006351">
    <property type="term" value="P:DNA-templated transcription"/>
    <property type="evidence" value="ECO:0007669"/>
    <property type="project" value="InterPro"/>
</dbReference>
<dbReference type="InterPro" id="IPR029053">
    <property type="entry name" value="Viral_coat"/>
</dbReference>
<evidence type="ECO:0000256" key="2">
    <source>
        <dbReference type="ARBA" id="ARBA00020107"/>
    </source>
</evidence>